<gene>
    <name evidence="1" type="ORF">LVIROSA_LOCUS39436</name>
</gene>
<protein>
    <submittedName>
        <fullName evidence="1">Uncharacterized protein</fullName>
    </submittedName>
</protein>
<dbReference type="Proteomes" id="UP001157418">
    <property type="component" value="Unassembled WGS sequence"/>
</dbReference>
<comment type="caution">
    <text evidence="1">The sequence shown here is derived from an EMBL/GenBank/DDBJ whole genome shotgun (WGS) entry which is preliminary data.</text>
</comment>
<evidence type="ECO:0000313" key="2">
    <source>
        <dbReference type="Proteomes" id="UP001157418"/>
    </source>
</evidence>
<accession>A0AAU9PXC8</accession>
<dbReference type="AlphaFoldDB" id="A0AAU9PXC8"/>
<dbReference type="EMBL" id="CAKMRJ010005745">
    <property type="protein sequence ID" value="CAH1454247.1"/>
    <property type="molecule type" value="Genomic_DNA"/>
</dbReference>
<evidence type="ECO:0000313" key="1">
    <source>
        <dbReference type="EMBL" id="CAH1454247.1"/>
    </source>
</evidence>
<proteinExistence type="predicted"/>
<sequence length="148" mass="17212">MTIHNYIRKVGRFDETFNRAQQESYNPVRGGTNSEVYEEGPITSLFFGCNIRSSKHSTPTKTKHTQTQIRFLGSQTFLLNFPQTKRVSPQRHIDSPLSLSKLFLLRVDIITKFLLSRDASRFFILLTESFFFRCVSIESVGMQRLLNR</sequence>
<keyword evidence="2" id="KW-1185">Reference proteome</keyword>
<organism evidence="1 2">
    <name type="scientific">Lactuca virosa</name>
    <dbReference type="NCBI Taxonomy" id="75947"/>
    <lineage>
        <taxon>Eukaryota</taxon>
        <taxon>Viridiplantae</taxon>
        <taxon>Streptophyta</taxon>
        <taxon>Embryophyta</taxon>
        <taxon>Tracheophyta</taxon>
        <taxon>Spermatophyta</taxon>
        <taxon>Magnoliopsida</taxon>
        <taxon>eudicotyledons</taxon>
        <taxon>Gunneridae</taxon>
        <taxon>Pentapetalae</taxon>
        <taxon>asterids</taxon>
        <taxon>campanulids</taxon>
        <taxon>Asterales</taxon>
        <taxon>Asteraceae</taxon>
        <taxon>Cichorioideae</taxon>
        <taxon>Cichorieae</taxon>
        <taxon>Lactucinae</taxon>
        <taxon>Lactuca</taxon>
    </lineage>
</organism>
<reference evidence="1 2" key="1">
    <citation type="submission" date="2022-01" db="EMBL/GenBank/DDBJ databases">
        <authorList>
            <person name="Xiong W."/>
            <person name="Schranz E."/>
        </authorList>
    </citation>
    <scope>NUCLEOTIDE SEQUENCE [LARGE SCALE GENOMIC DNA]</scope>
</reference>
<name>A0AAU9PXC8_9ASTR</name>